<dbReference type="Gene3D" id="3.20.20.70">
    <property type="entry name" value="Aldolase class I"/>
    <property type="match status" value="2"/>
</dbReference>
<dbReference type="InterPro" id="IPR013785">
    <property type="entry name" value="Aldolase_TIM"/>
</dbReference>
<dbReference type="Gene3D" id="3.60.20.10">
    <property type="entry name" value="Glutamine Phosphoribosylpyrophosphate, subunit 1, domain 1"/>
    <property type="match status" value="1"/>
</dbReference>
<organism evidence="16 17">
    <name type="scientific">Desulfuromonas thiophila</name>
    <dbReference type="NCBI Taxonomy" id="57664"/>
    <lineage>
        <taxon>Bacteria</taxon>
        <taxon>Pseudomonadati</taxon>
        <taxon>Thermodesulfobacteriota</taxon>
        <taxon>Desulfuromonadia</taxon>
        <taxon>Desulfuromonadales</taxon>
        <taxon>Desulfuromonadaceae</taxon>
        <taxon>Desulfuromonas</taxon>
    </lineage>
</organism>
<evidence type="ECO:0000256" key="5">
    <source>
        <dbReference type="ARBA" id="ARBA00022630"/>
    </source>
</evidence>
<keyword evidence="7" id="KW-0479">Metal-binding</keyword>
<dbReference type="SUPFAM" id="SSF56235">
    <property type="entry name" value="N-terminal nucleophile aminohydrolases (Ntn hydrolases)"/>
    <property type="match status" value="1"/>
</dbReference>
<dbReference type="InterPro" id="IPR002932">
    <property type="entry name" value="Glu_synthdom"/>
</dbReference>
<keyword evidence="6" id="KW-0288">FMN</keyword>
<dbReference type="InterPro" id="IPR006982">
    <property type="entry name" value="Glu_synth_centr_N"/>
</dbReference>
<evidence type="ECO:0000256" key="6">
    <source>
        <dbReference type="ARBA" id="ARBA00022643"/>
    </source>
</evidence>
<comment type="pathway">
    <text evidence="14">Amino-acid biosynthesis.</text>
</comment>
<dbReference type="PANTHER" id="PTHR11938:SF133">
    <property type="entry name" value="GLUTAMATE SYNTHASE (NADH)"/>
    <property type="match status" value="1"/>
</dbReference>
<evidence type="ECO:0000256" key="13">
    <source>
        <dbReference type="ARBA" id="ARBA00023291"/>
    </source>
</evidence>
<evidence type="ECO:0000313" key="16">
    <source>
        <dbReference type="EMBL" id="SDE02332.1"/>
    </source>
</evidence>
<proteinExistence type="inferred from homology"/>
<comment type="cofactor">
    <cofactor evidence="2">
        <name>[3Fe-4S] cluster</name>
        <dbReference type="ChEBI" id="CHEBI:21137"/>
    </cofactor>
</comment>
<dbReference type="STRING" id="57664.SAMN05661003_1033"/>
<keyword evidence="11" id="KW-0411">Iron-sulfur</keyword>
<evidence type="ECO:0000313" key="17">
    <source>
        <dbReference type="Proteomes" id="UP000243205"/>
    </source>
</evidence>
<dbReference type="Pfam" id="PF01493">
    <property type="entry name" value="GXGXG"/>
    <property type="match status" value="1"/>
</dbReference>
<evidence type="ECO:0000256" key="1">
    <source>
        <dbReference type="ARBA" id="ARBA00001917"/>
    </source>
</evidence>
<evidence type="ECO:0000256" key="14">
    <source>
        <dbReference type="ARBA" id="ARBA00029440"/>
    </source>
</evidence>
<dbReference type="InterPro" id="IPR017932">
    <property type="entry name" value="GATase_2_dom"/>
</dbReference>
<dbReference type="PROSITE" id="PS51278">
    <property type="entry name" value="GATASE_TYPE_2"/>
    <property type="match status" value="1"/>
</dbReference>
<keyword evidence="10" id="KW-0408">Iron</keyword>
<keyword evidence="9" id="KW-0560">Oxidoreductase</keyword>
<evidence type="ECO:0000256" key="8">
    <source>
        <dbReference type="ARBA" id="ARBA00022962"/>
    </source>
</evidence>
<accession>A0A1G6ZIU3</accession>
<dbReference type="InterPro" id="IPR050711">
    <property type="entry name" value="ET-N_metabolism_enzyme"/>
</dbReference>
<dbReference type="Pfam" id="PF04898">
    <property type="entry name" value="Glu_syn_central"/>
    <property type="match status" value="1"/>
</dbReference>
<dbReference type="Pfam" id="PF00310">
    <property type="entry name" value="GATase_2"/>
    <property type="match status" value="1"/>
</dbReference>
<evidence type="ECO:0000256" key="11">
    <source>
        <dbReference type="ARBA" id="ARBA00023014"/>
    </source>
</evidence>
<dbReference type="PANTHER" id="PTHR11938">
    <property type="entry name" value="FAD NADPH DEHYDROGENASE/OXIDOREDUCTASE"/>
    <property type="match status" value="1"/>
</dbReference>
<evidence type="ECO:0000256" key="10">
    <source>
        <dbReference type="ARBA" id="ARBA00023004"/>
    </source>
</evidence>
<evidence type="ECO:0000256" key="7">
    <source>
        <dbReference type="ARBA" id="ARBA00022723"/>
    </source>
</evidence>
<keyword evidence="13" id="KW-0003">3Fe-4S</keyword>
<dbReference type="OrthoDB" id="9758182at2"/>
<comment type="cofactor">
    <cofactor evidence="1">
        <name>FMN</name>
        <dbReference type="ChEBI" id="CHEBI:58210"/>
    </cofactor>
</comment>
<dbReference type="GO" id="GO:0046872">
    <property type="term" value="F:metal ion binding"/>
    <property type="evidence" value="ECO:0007669"/>
    <property type="project" value="UniProtKB-KW"/>
</dbReference>
<dbReference type="Pfam" id="PF01645">
    <property type="entry name" value="Glu_synthase"/>
    <property type="match status" value="1"/>
</dbReference>
<dbReference type="InterPro" id="IPR002489">
    <property type="entry name" value="Glu_synth_asu_C"/>
</dbReference>
<evidence type="ECO:0000256" key="2">
    <source>
        <dbReference type="ARBA" id="ARBA00001927"/>
    </source>
</evidence>
<evidence type="ECO:0000259" key="15">
    <source>
        <dbReference type="PROSITE" id="PS51278"/>
    </source>
</evidence>
<sequence length="1514" mass="165058">MTTAPLQPQPQTASSWPEERDACAIIGMFNTNGRPSHGNVQRSLEGLIKMGHRAGEIAGEGDGCGILTDIPRQLWQESLQQLGLPPTLADSPAFSVGHLLVPQQILASDDQLLTRIQNLIGQRGCRILLQRPGQVRSETLSALARSSEPLFWQLALECPRENRDSILFELAVEIEQTFDVHVASLSNQVTAYKVHGAPELLTLYYPELKRKEFTSANTIGHSRFSTNTLPTVLRAQPFSLLGHNGEINTIERLREEARLLGLPLSRGGSDSQDLNRTLEGLICRHGLSLFEAMEICFPPIFSEVDLLPAQLQPLYSFIRRFFPASAQGPAAIISRWHNECVFSVDAMGLRPLWFGETNKFCFVSSEVAVVPQEDLLSDPKVLAPGEKLALELLPGEGLRLLDQDSLRQCVGQRLGRRVALKRLASQLTDGAASTASPADESRHFGRSRKLQRDNLLDAFAWKRSDLLNLKDILKTGREPIASLGYDGPLAALARSHQNLADYFKEQVAVVTNPAIDHEREKAHFSTRVFLGAKPGWRGRPPLGLTLAAPLLCGGQRTGDTGTYPQEQARRHGLCTLEQLLGHFRTGQRRRYRLLDCALRRDETLPQALQRLCTGALTAAQSGCPLLLLDDSAAFSSGWDFLDPALAVNAIHQALCHETLSDGSALRRQTSLVLRSGALRNLHDLVFHLALGTDALCPYLLWELSAEQPDGLANLLPVLIQGIETVLSTMGTHEIGGYGRFFAAIGLADDLARQFSMANFCGSTAGGLSLTQLEQQLRQRRASARRRKAEPVPVQFRLYPRIWKDVSAVARMEQSYPDLSRRIGEFEREHPLAIRHLLDFRFPGELRIDPDSVDTRVGTHDYPFLFSAMSFGSQSETAFRIYAEAARKLNILCMNGEGGEIPDMLGQYRAHRGQQIASGRFGVHIDLLNSADVLEIKVGQGAKPGEGGHLPGFKVTAKIAAARNASPGVSLISPSNNHDIYSIEDLAQIIEELRTANPRARIGVKVPAVAGIGTIAMGIAKAGADIITISGYDGGTGAARKHAIKFVGLPAEIGVREAHRALACSGLRERVELWADGGARSGRDLVKLMLLGANRVGFGTLPMIVIGCTACRNCHLGTCHVGIACQIENTEEARQKGLKRFVPRVLEHGILYETTFFRALGEEIRLLTAKLGFSRTQDLVGQANLLQQIQCHEQLDLTALLQVEACERQPAPPLRTRQLRRPLNYLTAQLSTLVTDAFDQGDERVRFSDDRIGSCDRAIGTRLAGALCQARQEGRYPHPPQALLHFGRDAIAGNGLGAFNSDGISICVEGGAQDGVGKSARGGRIVILKGETASGQRVGGSVGKGLAYGAQGGLFLVQGNADSRACIRLSGADVVLGARLQTPLSQRRDGLATRANLKGFAFEYMTAGRVVVLGDPGPWICSGMTGGTIYCHTDPALGLTQEALRQRLAWGAQVHFSALDDADVDIVNNLLLEYHRELLHSYQNDEAQQISQIMARSRTAFVKISAGSDPDPQTH</sequence>
<evidence type="ECO:0000256" key="3">
    <source>
        <dbReference type="ARBA" id="ARBA00009716"/>
    </source>
</evidence>
<reference evidence="17" key="1">
    <citation type="submission" date="2016-10" db="EMBL/GenBank/DDBJ databases">
        <authorList>
            <person name="Varghese N."/>
            <person name="Submissions S."/>
        </authorList>
    </citation>
    <scope>NUCLEOTIDE SEQUENCE [LARGE SCALE GENOMIC DNA]</scope>
    <source>
        <strain evidence="17">DSM 8987</strain>
    </source>
</reference>
<keyword evidence="17" id="KW-1185">Reference proteome</keyword>
<dbReference type="Gene3D" id="2.160.20.60">
    <property type="entry name" value="Glutamate synthase, alpha subunit, C-terminal domain"/>
    <property type="match status" value="1"/>
</dbReference>
<dbReference type="SUPFAM" id="SSF51395">
    <property type="entry name" value="FMN-linked oxidoreductases"/>
    <property type="match status" value="1"/>
</dbReference>
<dbReference type="RefSeq" id="WP_092076490.1">
    <property type="nucleotide sequence ID" value="NZ_FNAQ01000003.1"/>
</dbReference>
<protein>
    <submittedName>
        <fullName evidence="16">Glutamate synthase (Ferredoxin)</fullName>
    </submittedName>
</protein>
<keyword evidence="12" id="KW-0314">Glutamate biosynthesis</keyword>
<dbReference type="Proteomes" id="UP000243205">
    <property type="component" value="Unassembled WGS sequence"/>
</dbReference>
<comment type="similarity">
    <text evidence="3">Belongs to the glutamate synthase family.</text>
</comment>
<dbReference type="CDD" id="cd00504">
    <property type="entry name" value="GXGXG"/>
    <property type="match status" value="1"/>
</dbReference>
<evidence type="ECO:0000256" key="9">
    <source>
        <dbReference type="ARBA" id="ARBA00023002"/>
    </source>
</evidence>
<dbReference type="CDD" id="cd02808">
    <property type="entry name" value="GltS_FMN"/>
    <property type="match status" value="1"/>
</dbReference>
<evidence type="ECO:0000256" key="12">
    <source>
        <dbReference type="ARBA" id="ARBA00023164"/>
    </source>
</evidence>
<dbReference type="SUPFAM" id="SSF69336">
    <property type="entry name" value="Alpha subunit of glutamate synthase, C-terminal domain"/>
    <property type="match status" value="1"/>
</dbReference>
<dbReference type="InterPro" id="IPR036485">
    <property type="entry name" value="Glu_synth_asu_C_sf"/>
</dbReference>
<feature type="domain" description="Glutamine amidotransferase type-2" evidence="15">
    <location>
        <begin position="23"/>
        <end position="393"/>
    </location>
</feature>
<evidence type="ECO:0000256" key="4">
    <source>
        <dbReference type="ARBA" id="ARBA00022605"/>
    </source>
</evidence>
<gene>
    <name evidence="16" type="ORF">SAMN05661003_1033</name>
</gene>
<keyword evidence="4" id="KW-0028">Amino-acid biosynthesis</keyword>
<dbReference type="GO" id="GO:0019676">
    <property type="term" value="P:ammonia assimilation cycle"/>
    <property type="evidence" value="ECO:0007669"/>
    <property type="project" value="TreeGrafter"/>
</dbReference>
<dbReference type="GO" id="GO:0006537">
    <property type="term" value="P:glutamate biosynthetic process"/>
    <property type="evidence" value="ECO:0007669"/>
    <property type="project" value="UniProtKB-KW"/>
</dbReference>
<dbReference type="InterPro" id="IPR029055">
    <property type="entry name" value="Ntn_hydrolases_N"/>
</dbReference>
<dbReference type="GO" id="GO:0051538">
    <property type="term" value="F:3 iron, 4 sulfur cluster binding"/>
    <property type="evidence" value="ECO:0007669"/>
    <property type="project" value="UniProtKB-KW"/>
</dbReference>
<name>A0A1G6ZIU3_9BACT</name>
<dbReference type="GO" id="GO:0015930">
    <property type="term" value="F:glutamate synthase activity"/>
    <property type="evidence" value="ECO:0007669"/>
    <property type="project" value="InterPro"/>
</dbReference>
<keyword evidence="5" id="KW-0285">Flavoprotein</keyword>
<dbReference type="EMBL" id="FNAQ01000003">
    <property type="protein sequence ID" value="SDE02332.1"/>
    <property type="molecule type" value="Genomic_DNA"/>
</dbReference>
<keyword evidence="8" id="KW-0315">Glutamine amidotransferase</keyword>